<dbReference type="AlphaFoldDB" id="A0A6A5T9L8"/>
<keyword evidence="2" id="KW-1185">Reference proteome</keyword>
<reference evidence="1" key="1">
    <citation type="journal article" date="2020" name="Stud. Mycol.">
        <title>101 Dothideomycetes genomes: a test case for predicting lifestyles and emergence of pathogens.</title>
        <authorList>
            <person name="Haridas S."/>
            <person name="Albert R."/>
            <person name="Binder M."/>
            <person name="Bloem J."/>
            <person name="Labutti K."/>
            <person name="Salamov A."/>
            <person name="Andreopoulos B."/>
            <person name="Baker S."/>
            <person name="Barry K."/>
            <person name="Bills G."/>
            <person name="Bluhm B."/>
            <person name="Cannon C."/>
            <person name="Castanera R."/>
            <person name="Culley D."/>
            <person name="Daum C."/>
            <person name="Ezra D."/>
            <person name="Gonzalez J."/>
            <person name="Henrissat B."/>
            <person name="Kuo A."/>
            <person name="Liang C."/>
            <person name="Lipzen A."/>
            <person name="Lutzoni F."/>
            <person name="Magnuson J."/>
            <person name="Mondo S."/>
            <person name="Nolan M."/>
            <person name="Ohm R."/>
            <person name="Pangilinan J."/>
            <person name="Park H.-J."/>
            <person name="Ramirez L."/>
            <person name="Alfaro M."/>
            <person name="Sun H."/>
            <person name="Tritt A."/>
            <person name="Yoshinaga Y."/>
            <person name="Zwiers L.-H."/>
            <person name="Turgeon B."/>
            <person name="Goodwin S."/>
            <person name="Spatafora J."/>
            <person name="Crous P."/>
            <person name="Grigoriev I."/>
        </authorList>
    </citation>
    <scope>NUCLEOTIDE SEQUENCE</scope>
    <source>
        <strain evidence="1">CBS 675.92</strain>
    </source>
</reference>
<organism evidence="1 2">
    <name type="scientific">Byssothecium circinans</name>
    <dbReference type="NCBI Taxonomy" id="147558"/>
    <lineage>
        <taxon>Eukaryota</taxon>
        <taxon>Fungi</taxon>
        <taxon>Dikarya</taxon>
        <taxon>Ascomycota</taxon>
        <taxon>Pezizomycotina</taxon>
        <taxon>Dothideomycetes</taxon>
        <taxon>Pleosporomycetidae</taxon>
        <taxon>Pleosporales</taxon>
        <taxon>Massarineae</taxon>
        <taxon>Massarinaceae</taxon>
        <taxon>Byssothecium</taxon>
    </lineage>
</organism>
<protein>
    <recommendedName>
        <fullName evidence="3">Helicase C-terminal domain-containing protein</fullName>
    </recommendedName>
</protein>
<proteinExistence type="predicted"/>
<dbReference type="EMBL" id="ML977045">
    <property type="protein sequence ID" value="KAF1948960.1"/>
    <property type="molecule type" value="Genomic_DNA"/>
</dbReference>
<feature type="non-terminal residue" evidence="1">
    <location>
        <position position="1"/>
    </location>
</feature>
<gene>
    <name evidence="1" type="ORF">CC80DRAFT_388242</name>
</gene>
<feature type="non-terminal residue" evidence="1">
    <location>
        <position position="54"/>
    </location>
</feature>
<evidence type="ECO:0008006" key="3">
    <source>
        <dbReference type="Google" id="ProtNLM"/>
    </source>
</evidence>
<name>A0A6A5T9L8_9PLEO</name>
<dbReference type="Proteomes" id="UP000800035">
    <property type="component" value="Unassembled WGS sequence"/>
</dbReference>
<sequence>YAQESGRAGRDRQASEAIIMRGFWRTRKGVIQQGFREDVEPEVREFISGEGCMR</sequence>
<accession>A0A6A5T9L8</accession>
<evidence type="ECO:0000313" key="2">
    <source>
        <dbReference type="Proteomes" id="UP000800035"/>
    </source>
</evidence>
<evidence type="ECO:0000313" key="1">
    <source>
        <dbReference type="EMBL" id="KAF1948960.1"/>
    </source>
</evidence>